<dbReference type="Proteomes" id="UP000028837">
    <property type="component" value="Unassembled WGS sequence"/>
</dbReference>
<evidence type="ECO:0000256" key="2">
    <source>
        <dbReference type="SAM" id="Phobius"/>
    </source>
</evidence>
<feature type="compositionally biased region" description="Low complexity" evidence="1">
    <location>
        <begin position="89"/>
        <end position="98"/>
    </location>
</feature>
<keyword evidence="2" id="KW-0472">Membrane</keyword>
<gene>
    <name evidence="3" type="ORF">TGDOM2_244715</name>
</gene>
<dbReference type="VEuPathDB" id="ToxoDB:TGDOM2_244715"/>
<feature type="compositionally biased region" description="Basic and acidic residues" evidence="1">
    <location>
        <begin position="118"/>
        <end position="130"/>
    </location>
</feature>
<accession>A0A086JWI1</accession>
<evidence type="ECO:0008006" key="5">
    <source>
        <dbReference type="Google" id="ProtNLM"/>
    </source>
</evidence>
<proteinExistence type="predicted"/>
<comment type="caution">
    <text evidence="3">The sequence shown here is derived from an EMBL/GenBank/DDBJ whole genome shotgun (WGS) entry which is preliminary data.</text>
</comment>
<protein>
    <recommendedName>
        <fullName evidence="5">Transmembrane protein</fullName>
    </recommendedName>
</protein>
<evidence type="ECO:0000313" key="4">
    <source>
        <dbReference type="Proteomes" id="UP000028837"/>
    </source>
</evidence>
<name>A0A086JWI1_TOXGO</name>
<sequence>MQNNAGTRPGVTEARSPRYSGSGQDSGAHAAETNSNGKPHAATNEEDLHQLEGGAKSEKSPEDNTGCLRHSSGIWIEPESRSDGSSLFAAPAPKGVTAPVPPTTPRQTRLLPKQPIAVKKDTTARARAIDADAMASSAAREGRKETSLSLVRPAQAPQRRQGILQRQEKGRSTGNSDVLTPRRWGIWMWITLCICFGVVVFYLQTSHANAAFCCYPRYLEYCLELVEEKFAVVEEKLEMLMEFADSINKKRSSEEERRLASLDWMVKEVLKVQLSDFDVTVQRSKGIFYEDRWLTVRCISDSRSVVTSSAAREHITSTKVSFRGMPQELHCLEFTSWHLQMIRLPRYGRIKPGELPGPVEQLR</sequence>
<dbReference type="EMBL" id="AHZU02001084">
    <property type="protein sequence ID" value="KFG36499.1"/>
    <property type="molecule type" value="Genomic_DNA"/>
</dbReference>
<evidence type="ECO:0000313" key="3">
    <source>
        <dbReference type="EMBL" id="KFG36499.1"/>
    </source>
</evidence>
<keyword evidence="2" id="KW-1133">Transmembrane helix</keyword>
<organism evidence="3 4">
    <name type="scientific">Toxoplasma gondii GAB2-2007-GAL-DOM2</name>
    <dbReference type="NCBI Taxonomy" id="1130820"/>
    <lineage>
        <taxon>Eukaryota</taxon>
        <taxon>Sar</taxon>
        <taxon>Alveolata</taxon>
        <taxon>Apicomplexa</taxon>
        <taxon>Conoidasida</taxon>
        <taxon>Coccidia</taxon>
        <taxon>Eucoccidiorida</taxon>
        <taxon>Eimeriorina</taxon>
        <taxon>Sarcocystidae</taxon>
        <taxon>Toxoplasma</taxon>
    </lineage>
</organism>
<evidence type="ECO:0000256" key="1">
    <source>
        <dbReference type="SAM" id="MobiDB-lite"/>
    </source>
</evidence>
<dbReference type="AlphaFoldDB" id="A0A086JWI1"/>
<feature type="transmembrane region" description="Helical" evidence="2">
    <location>
        <begin position="184"/>
        <end position="203"/>
    </location>
</feature>
<dbReference type="OrthoDB" id="10435368at2759"/>
<feature type="region of interest" description="Disordered" evidence="1">
    <location>
        <begin position="1"/>
        <end position="175"/>
    </location>
</feature>
<feature type="compositionally biased region" description="Basic and acidic residues" evidence="1">
    <location>
        <begin position="46"/>
        <end position="62"/>
    </location>
</feature>
<keyword evidence="2" id="KW-0812">Transmembrane</keyword>
<reference evidence="3 4" key="1">
    <citation type="submission" date="2014-02" db="EMBL/GenBank/DDBJ databases">
        <authorList>
            <person name="Sibley D."/>
            <person name="Venepally P."/>
            <person name="Karamycheva S."/>
            <person name="Hadjithomas M."/>
            <person name="Khan A."/>
            <person name="Brunk B."/>
            <person name="Roos D."/>
            <person name="Caler E."/>
            <person name="Lorenzi H."/>
        </authorList>
    </citation>
    <scope>NUCLEOTIDE SEQUENCE [LARGE SCALE GENOMIC DNA]</scope>
    <source>
        <strain evidence="3 4">GAB2-2007-GAL-DOM2</strain>
    </source>
</reference>